<dbReference type="RefSeq" id="XP_040731950.1">
    <property type="nucleotide sequence ID" value="XM_040875703.1"/>
</dbReference>
<keyword evidence="1" id="KW-0472">Membrane</keyword>
<feature type="transmembrane region" description="Helical" evidence="1">
    <location>
        <begin position="47"/>
        <end position="71"/>
    </location>
</feature>
<keyword evidence="1" id="KW-1133">Transmembrane helix</keyword>
<dbReference type="GeneID" id="63792662"/>
<dbReference type="Proteomes" id="UP000249363">
    <property type="component" value="Unassembled WGS sequence"/>
</dbReference>
<proteinExistence type="predicted"/>
<dbReference type="OrthoDB" id="4212994at2759"/>
<accession>A0A364KV58</accession>
<keyword evidence="1" id="KW-0812">Transmembrane</keyword>
<dbReference type="InterPro" id="IPR053008">
    <property type="entry name" value="Phomopsin_biosynth_assoc"/>
</dbReference>
<dbReference type="PANTHER" id="PTHR35896">
    <property type="entry name" value="IG-LIKE DOMAIN-CONTAINING PROTEIN"/>
    <property type="match status" value="1"/>
</dbReference>
<dbReference type="EMBL" id="MIKG01000005">
    <property type="protein sequence ID" value="RAO67434.1"/>
    <property type="molecule type" value="Genomic_DNA"/>
</dbReference>
<gene>
    <name evidence="2" type="ORF">BHQ10_003446</name>
</gene>
<name>A0A364KV58_TALAM</name>
<reference evidence="2 3" key="1">
    <citation type="journal article" date="2017" name="Biotechnol. Biofuels">
        <title>Differential beta-glucosidase expression as a function of carbon source availability in Talaromyces amestolkiae: a genomic and proteomic approach.</title>
        <authorList>
            <person name="de Eugenio L.I."/>
            <person name="Mendez-Liter J.A."/>
            <person name="Nieto-Dominguez M."/>
            <person name="Alonso L."/>
            <person name="Gil-Munoz J."/>
            <person name="Barriuso J."/>
            <person name="Prieto A."/>
            <person name="Martinez M.J."/>
        </authorList>
    </citation>
    <scope>NUCLEOTIDE SEQUENCE [LARGE SCALE GENOMIC DNA]</scope>
    <source>
        <strain evidence="2 3">CIB</strain>
    </source>
</reference>
<organism evidence="2 3">
    <name type="scientific">Talaromyces amestolkiae</name>
    <dbReference type="NCBI Taxonomy" id="1196081"/>
    <lineage>
        <taxon>Eukaryota</taxon>
        <taxon>Fungi</taxon>
        <taxon>Dikarya</taxon>
        <taxon>Ascomycota</taxon>
        <taxon>Pezizomycotina</taxon>
        <taxon>Eurotiomycetes</taxon>
        <taxon>Eurotiomycetidae</taxon>
        <taxon>Eurotiales</taxon>
        <taxon>Trichocomaceae</taxon>
        <taxon>Talaromyces</taxon>
        <taxon>Talaromyces sect. Talaromyces</taxon>
    </lineage>
</organism>
<keyword evidence="3" id="KW-1185">Reference proteome</keyword>
<dbReference type="PANTHER" id="PTHR35896:SF3">
    <property type="entry name" value="MAJOR FACILITATOR SUPERFAMILY TRANSPORTER"/>
    <property type="match status" value="1"/>
</dbReference>
<evidence type="ECO:0000313" key="3">
    <source>
        <dbReference type="Proteomes" id="UP000249363"/>
    </source>
</evidence>
<dbReference type="AlphaFoldDB" id="A0A364KV58"/>
<evidence type="ECO:0000256" key="1">
    <source>
        <dbReference type="SAM" id="Phobius"/>
    </source>
</evidence>
<protein>
    <submittedName>
        <fullName evidence="2">Uncharacterized protein</fullName>
    </submittedName>
</protein>
<comment type="caution">
    <text evidence="2">The sequence shown here is derived from an EMBL/GenBank/DDBJ whole genome shotgun (WGS) entry which is preliminary data.</text>
</comment>
<evidence type="ECO:0000313" key="2">
    <source>
        <dbReference type="EMBL" id="RAO67434.1"/>
    </source>
</evidence>
<sequence length="265" mass="28525">MKMNSFLISKSDDAAYESVEGDEEDASLEGQPQNTSNLKMLLKIQQWGVAVTCISIFSTALIATILLLHLAQTSRLGRYANNSPTKGAHPEATAIGNFTIGFDGCGSSPSEARSLGCSFDIFANAWIPASCYNALVASDSESGNTYPIFWDSNHTHPATQEDMELAAFANSRDITSLQYFHAASEWHVAHCLHLWRLAASAAESLTKGVKGVGIYAKAADLHHAMHCSKIIMGFGQKAGKDGAIAPVIGRCVGMDEMWNLSYGKM</sequence>